<dbReference type="PANTHER" id="PTHR43465">
    <property type="entry name" value="DUF1680 DOMAIN PROTEIN (AFU_ORTHOLOGUE AFUA_1G08910)"/>
    <property type="match status" value="1"/>
</dbReference>
<accession>A0A9Q8LFC8</accession>
<dbReference type="GeneID" id="71984484"/>
<organism evidence="4 5">
    <name type="scientific">Passalora fulva</name>
    <name type="common">Tomato leaf mold</name>
    <name type="synonym">Cladosporium fulvum</name>
    <dbReference type="NCBI Taxonomy" id="5499"/>
    <lineage>
        <taxon>Eukaryota</taxon>
        <taxon>Fungi</taxon>
        <taxon>Dikarya</taxon>
        <taxon>Ascomycota</taxon>
        <taxon>Pezizomycotina</taxon>
        <taxon>Dothideomycetes</taxon>
        <taxon>Dothideomycetidae</taxon>
        <taxon>Mycosphaerellales</taxon>
        <taxon>Mycosphaerellaceae</taxon>
        <taxon>Fulvia</taxon>
    </lineage>
</organism>
<feature type="domain" description="Non-reducing end beta-L-arabinofuranosidase-like GH127 catalytic" evidence="1">
    <location>
        <begin position="11"/>
        <end position="443"/>
    </location>
</feature>
<dbReference type="GO" id="GO:0005975">
    <property type="term" value="P:carbohydrate metabolic process"/>
    <property type="evidence" value="ECO:0007669"/>
    <property type="project" value="InterPro"/>
</dbReference>
<proteinExistence type="predicted"/>
<evidence type="ECO:0000313" key="4">
    <source>
        <dbReference type="EMBL" id="UJO16417.1"/>
    </source>
</evidence>
<dbReference type="EMBL" id="CP090166">
    <property type="protein sequence ID" value="UJO16417.1"/>
    <property type="molecule type" value="Genomic_DNA"/>
</dbReference>
<dbReference type="AlphaFoldDB" id="A0A9Q8LFC8"/>
<evidence type="ECO:0000313" key="5">
    <source>
        <dbReference type="Proteomes" id="UP000756132"/>
    </source>
</evidence>
<dbReference type="SUPFAM" id="SSF48208">
    <property type="entry name" value="Six-hairpin glycosidases"/>
    <property type="match status" value="1"/>
</dbReference>
<name>A0A9Q8LFC8_PASFU</name>
<evidence type="ECO:0000259" key="1">
    <source>
        <dbReference type="Pfam" id="PF07944"/>
    </source>
</evidence>
<dbReference type="RefSeq" id="XP_047760783.1">
    <property type="nucleotide sequence ID" value="XM_047903754.1"/>
</dbReference>
<gene>
    <name evidence="4" type="ORF">CLAFUR5_04606</name>
</gene>
<dbReference type="OrthoDB" id="654211at2759"/>
<evidence type="ECO:0000259" key="3">
    <source>
        <dbReference type="Pfam" id="PF20737"/>
    </source>
</evidence>
<reference evidence="4" key="1">
    <citation type="submission" date="2021-12" db="EMBL/GenBank/DDBJ databases">
        <authorList>
            <person name="Zaccaron A."/>
            <person name="Stergiopoulos I."/>
        </authorList>
    </citation>
    <scope>NUCLEOTIDE SEQUENCE</scope>
    <source>
        <strain evidence="4">Race5_Kim</strain>
    </source>
</reference>
<dbReference type="PANTHER" id="PTHR43465:SF2">
    <property type="entry name" value="DUF1680 DOMAIN PROTEIN (AFU_ORTHOLOGUE AFUA_1G08910)"/>
    <property type="match status" value="1"/>
</dbReference>
<protein>
    <submittedName>
        <fullName evidence="4">Non-reducing end beta-L-arabinofuranosidase</fullName>
    </submittedName>
</protein>
<dbReference type="Pfam" id="PF07944">
    <property type="entry name" value="Beta-AFase-like_GH127_cat"/>
    <property type="match status" value="1"/>
</dbReference>
<dbReference type="InterPro" id="IPR049046">
    <property type="entry name" value="Beta-AFase-like_GH127_middle"/>
</dbReference>
<dbReference type="InterPro" id="IPR008928">
    <property type="entry name" value="6-hairpin_glycosidase_sf"/>
</dbReference>
<dbReference type="InterPro" id="IPR049174">
    <property type="entry name" value="Beta-AFase-like"/>
</dbReference>
<reference evidence="4" key="2">
    <citation type="journal article" date="2022" name="Microb. Genom.">
        <title>A chromosome-scale genome assembly of the tomato pathogen Cladosporium fulvum reveals a compartmentalized genome architecture and the presence of a dispensable chromosome.</title>
        <authorList>
            <person name="Zaccaron A.Z."/>
            <person name="Chen L.H."/>
            <person name="Samaras A."/>
            <person name="Stergiopoulos I."/>
        </authorList>
    </citation>
    <scope>NUCLEOTIDE SEQUENCE</scope>
    <source>
        <strain evidence="4">Race5_Kim</strain>
    </source>
</reference>
<feature type="domain" description="Non-reducing end beta-L-arabinofuranosidase-like GH127 middle" evidence="2">
    <location>
        <begin position="460"/>
        <end position="542"/>
    </location>
</feature>
<dbReference type="InterPro" id="IPR049049">
    <property type="entry name" value="Beta-AFase-like_GH127_C"/>
</dbReference>
<keyword evidence="5" id="KW-1185">Reference proteome</keyword>
<feature type="domain" description="Non-reducing end beta-L-arabinofuranosidase-like GH127 C-terminal" evidence="3">
    <location>
        <begin position="557"/>
        <end position="676"/>
    </location>
</feature>
<dbReference type="Proteomes" id="UP000756132">
    <property type="component" value="Chromosome 4"/>
</dbReference>
<dbReference type="KEGG" id="ffu:CLAFUR5_04606"/>
<dbReference type="InterPro" id="IPR012878">
    <property type="entry name" value="Beta-AFase-like_GH127_cat"/>
</dbReference>
<dbReference type="Pfam" id="PF20737">
    <property type="entry name" value="Glyco_hydro127C"/>
    <property type="match status" value="1"/>
</dbReference>
<sequence>MAYPQTAFRAVTVHDDSLIGRRRQAVVKNTLLYQLDVLKKTGRYDAFKLKWHPVYDEPPLIWPVPNHLFWDSDVAKWIEGACYCLKQQPLPEIDAAIKELVEMIRSAQQPDAYLNIHYTVVQPGKRFTNLKDMHELYNAGHLIEAALAHNNLYGNDQLLAPIVKYVELLCKTFGPHSSQTHGYPGHPEIELALLRLYERTNDPKHLELAKYFLTERGNPKGVDGTNYFLWEAQQRGDDPDKRPAFYSEPQSLWYHQAHALIADQATVEGHSVRAMYLLTAVADLCRIDKGDELQPLQSALFGLWDNMTRKKMYVTGGIGAIKQWEGFGPEYFLPQGTDEGGCYAETCAAIGIMMLAQRLLQVCGHNSSWPLNLTDVQIDCNSRYGDVMELCLYNAVLTAMSHDGKGFTYVNQLASSDTDLSKREDWFTVACCPPNMLRVLGSIGGYIWNLQQNDDARPVVTVNLYISSTLETEITGQPLRITQKTDYPWDGTVDFDVGSSVPGLELRVRSPAYASSHDISPACPGAQLQDGYLSLPADWLAEHKKFTLSIPFKARWVAPHPSTEQSTITLARGPVIYCVEDYDNNWVNDHFRGLTIDHNAALHEEKTTDATTGDSYVSLILKDGARNISAGQIPAYPSVGVEDLRSAIQQAEKIECLHFVPYYFRGNRGGKGHMRVGLKRSEQ</sequence>
<evidence type="ECO:0000259" key="2">
    <source>
        <dbReference type="Pfam" id="PF20736"/>
    </source>
</evidence>
<dbReference type="Pfam" id="PF20736">
    <property type="entry name" value="Glyco_hydro127M"/>
    <property type="match status" value="1"/>
</dbReference>